<dbReference type="Proteomes" id="UP000823485">
    <property type="component" value="Unassembled WGS sequence"/>
</dbReference>
<dbReference type="EMBL" id="JAFBFH010000018">
    <property type="protein sequence ID" value="MBM7715767.1"/>
    <property type="molecule type" value="Genomic_DNA"/>
</dbReference>
<evidence type="ECO:0000313" key="1">
    <source>
        <dbReference type="EMBL" id="MBM7715767.1"/>
    </source>
</evidence>
<accession>A0ABS2R7Y4</accession>
<proteinExistence type="predicted"/>
<name>A0ABS2R7Y4_9BACI</name>
<keyword evidence="2" id="KW-1185">Reference proteome</keyword>
<comment type="caution">
    <text evidence="1">The sequence shown here is derived from an EMBL/GenBank/DDBJ whole genome shotgun (WGS) entry which is preliminary data.</text>
</comment>
<gene>
    <name evidence="1" type="ORF">JOC94_002756</name>
</gene>
<evidence type="ECO:0000313" key="2">
    <source>
        <dbReference type="Proteomes" id="UP000823485"/>
    </source>
</evidence>
<sequence length="53" mass="6184">MESLKIIDDKSFEVFFKKDLVIIGIVNNIKDGSRGYVKPERSNTSLRTVKKYY</sequence>
<organism evidence="1 2">
    <name type="scientific">Siminovitchia thermophila</name>
    <dbReference type="NCBI Taxonomy" id="1245522"/>
    <lineage>
        <taxon>Bacteria</taxon>
        <taxon>Bacillati</taxon>
        <taxon>Bacillota</taxon>
        <taxon>Bacilli</taxon>
        <taxon>Bacillales</taxon>
        <taxon>Bacillaceae</taxon>
        <taxon>Siminovitchia</taxon>
    </lineage>
</organism>
<reference evidence="1 2" key="1">
    <citation type="submission" date="2021-01" db="EMBL/GenBank/DDBJ databases">
        <title>Genomic Encyclopedia of Type Strains, Phase IV (KMG-IV): sequencing the most valuable type-strain genomes for metagenomic binning, comparative biology and taxonomic classification.</title>
        <authorList>
            <person name="Goeker M."/>
        </authorList>
    </citation>
    <scope>NUCLEOTIDE SEQUENCE [LARGE SCALE GENOMIC DNA]</scope>
    <source>
        <strain evidence="1 2">DSM 105453</strain>
    </source>
</reference>
<protein>
    <submittedName>
        <fullName evidence="1">Uncharacterized protein</fullName>
    </submittedName>
</protein>